<dbReference type="OrthoDB" id="10638138at2759"/>
<reference evidence="2" key="2">
    <citation type="submission" date="2013-10" db="EMBL/GenBank/DDBJ databases">
        <authorList>
            <person name="Aslett M."/>
        </authorList>
    </citation>
    <scope>NUCLEOTIDE SEQUENCE</scope>
    <source>
        <strain evidence="2">Houghton</strain>
    </source>
</reference>
<dbReference type="GeneID" id="25274658"/>
<gene>
    <name evidence="2" type="ORF">EAH_00065880</name>
</gene>
<dbReference type="RefSeq" id="XP_013248239.1">
    <property type="nucleotide sequence ID" value="XM_013392785.1"/>
</dbReference>
<accession>U6GRW9</accession>
<sequence length="190" mass="20378">MKIMRALAFPVVGLLFAASGALGNQVVGDETGSSAGRDAGEGLQAVGRLFEFLGSAGTDMGEKLDEAGKFIKLVIKSMHPDTSAADSVIAAIDAVIGGEKESAKILEEMDKLAARMDEPSLGPEEDLHLRVKMHEWKDKLKEVTRRSATDTLAAYGITFSDPVPGALKSYLDIVVTGYVDKMTERFNPYL</sequence>
<feature type="chain" id="PRO_5004671186" evidence="1">
    <location>
        <begin position="24"/>
        <end position="190"/>
    </location>
</feature>
<keyword evidence="1" id="KW-0732">Signal</keyword>
<dbReference type="Proteomes" id="UP000018050">
    <property type="component" value="Unassembled WGS sequence"/>
</dbReference>
<dbReference type="EMBL" id="HG672271">
    <property type="protein sequence ID" value="CDI82317.1"/>
    <property type="molecule type" value="Genomic_DNA"/>
</dbReference>
<reference evidence="2" key="1">
    <citation type="submission" date="2013-10" db="EMBL/GenBank/DDBJ databases">
        <title>Genomic analysis of the causative agents of coccidiosis in chickens.</title>
        <authorList>
            <person name="Reid A.J."/>
            <person name="Blake D."/>
            <person name="Billington K."/>
            <person name="Browne H."/>
            <person name="Dunn M."/>
            <person name="Hung S."/>
            <person name="Kawahara F."/>
            <person name="Miranda-Saavedra D."/>
            <person name="Mourier T."/>
            <person name="Nagra H."/>
            <person name="Otto T.D."/>
            <person name="Rawlings N."/>
            <person name="Sanchez A."/>
            <person name="Sanders M."/>
            <person name="Subramaniam C."/>
            <person name="Tay Y."/>
            <person name="Dear P."/>
            <person name="Doerig C."/>
            <person name="Gruber A."/>
            <person name="Parkinson J."/>
            <person name="Shirley M."/>
            <person name="Wan K.L."/>
            <person name="Berriman M."/>
            <person name="Tomley F."/>
            <person name="Pain A."/>
        </authorList>
    </citation>
    <scope>NUCLEOTIDE SEQUENCE</scope>
    <source>
        <strain evidence="2">Houghton</strain>
    </source>
</reference>
<evidence type="ECO:0000313" key="3">
    <source>
        <dbReference type="Proteomes" id="UP000018050"/>
    </source>
</evidence>
<feature type="signal peptide" evidence="1">
    <location>
        <begin position="1"/>
        <end position="23"/>
    </location>
</feature>
<dbReference type="AlphaFoldDB" id="U6GRW9"/>
<protein>
    <submittedName>
        <fullName evidence="2">Uncharacterized protein</fullName>
    </submittedName>
</protein>
<evidence type="ECO:0000313" key="2">
    <source>
        <dbReference type="EMBL" id="CDI82317.1"/>
    </source>
</evidence>
<proteinExistence type="predicted"/>
<dbReference type="VEuPathDB" id="ToxoDB:EAH_00065880"/>
<organism evidence="2 3">
    <name type="scientific">Eimeria acervulina</name>
    <name type="common">Coccidian parasite</name>
    <dbReference type="NCBI Taxonomy" id="5801"/>
    <lineage>
        <taxon>Eukaryota</taxon>
        <taxon>Sar</taxon>
        <taxon>Alveolata</taxon>
        <taxon>Apicomplexa</taxon>
        <taxon>Conoidasida</taxon>
        <taxon>Coccidia</taxon>
        <taxon>Eucoccidiorida</taxon>
        <taxon>Eimeriorina</taxon>
        <taxon>Eimeriidae</taxon>
        <taxon>Eimeria</taxon>
    </lineage>
</organism>
<evidence type="ECO:0000256" key="1">
    <source>
        <dbReference type="SAM" id="SignalP"/>
    </source>
</evidence>
<name>U6GRW9_EIMAC</name>
<keyword evidence="3" id="KW-1185">Reference proteome</keyword>
<dbReference type="OMA" id="IMRALAF"/>